<dbReference type="KEGG" id="psco:LY89DRAFT_753293"/>
<comment type="similarity">
    <text evidence="2 7">Belongs to the glycosyl hydrolase 27 family.</text>
</comment>
<sequence>MFGEFINEALVKEPMDTMERYGLRDAGFVYINLDDADPVKFPSGINALADYAHRRGFKLGVYGSPGQTSCSGFIGSEGKENEDAALYASWGVDHLKYNSCCSHMYATKDEVKKVILDMSTALMNQIHPIEWAAAERANHWRIGRDISDNFVYPGLRDGYYYDVLEMIDRENNITKYSRPGHWNDYDMLIMNLTGKCTQLDHFSLWSVVASPLLIGSDVRYMDNYTIEILTNKEVIAINRDSLGNAAEKVADAGNGTLQSYAKNMSDGSIAVALINRWTETAVMPLIKELELSWPNYRLRNLWRHKELGPLNILGAVDEP</sequence>
<protein>
    <recommendedName>
        <fullName evidence="3 7">Alpha-galactosidase</fullName>
        <ecNumber evidence="3 7">3.2.1.22</ecNumber>
    </recommendedName>
    <alternativeName>
        <fullName evidence="7">Melibiase</fullName>
    </alternativeName>
</protein>
<dbReference type="SUPFAM" id="SSF51445">
    <property type="entry name" value="(Trans)glycosidases"/>
    <property type="match status" value="1"/>
</dbReference>
<dbReference type="InterPro" id="IPR013785">
    <property type="entry name" value="Aldolase_TIM"/>
</dbReference>
<comment type="catalytic activity">
    <reaction evidence="1 7">
        <text>Hydrolysis of terminal, non-reducing alpha-D-galactose residues in alpha-D-galactosides, including galactose oligosaccharides, galactomannans and galactolipids.</text>
        <dbReference type="EC" id="3.2.1.22"/>
    </reaction>
</comment>
<dbReference type="SUPFAM" id="SSF51011">
    <property type="entry name" value="Glycosyl hydrolase domain"/>
    <property type="match status" value="1"/>
</dbReference>
<dbReference type="PANTHER" id="PTHR11452">
    <property type="entry name" value="ALPHA-GALACTOSIDASE/ALPHA-N-ACETYLGALACTOSAMINIDASE"/>
    <property type="match status" value="1"/>
</dbReference>
<dbReference type="OrthoDB" id="5795902at2759"/>
<dbReference type="EMBL" id="KQ947421">
    <property type="protein sequence ID" value="KUJ13925.1"/>
    <property type="molecule type" value="Genomic_DNA"/>
</dbReference>
<feature type="domain" description="Alpha galactosidase C-terminal" evidence="8">
    <location>
        <begin position="255"/>
        <end position="308"/>
    </location>
</feature>
<evidence type="ECO:0000256" key="1">
    <source>
        <dbReference type="ARBA" id="ARBA00001255"/>
    </source>
</evidence>
<evidence type="ECO:0000256" key="6">
    <source>
        <dbReference type="ARBA" id="ARBA00023295"/>
    </source>
</evidence>
<dbReference type="GO" id="GO:0004557">
    <property type="term" value="F:alpha-galactosidase activity"/>
    <property type="evidence" value="ECO:0007669"/>
    <property type="project" value="UniProtKB-EC"/>
</dbReference>
<evidence type="ECO:0000313" key="10">
    <source>
        <dbReference type="Proteomes" id="UP000070700"/>
    </source>
</evidence>
<dbReference type="GeneID" id="28830996"/>
<evidence type="ECO:0000256" key="3">
    <source>
        <dbReference type="ARBA" id="ARBA00012755"/>
    </source>
</evidence>
<dbReference type="Proteomes" id="UP000070700">
    <property type="component" value="Unassembled WGS sequence"/>
</dbReference>
<keyword evidence="4" id="KW-0732">Signal</keyword>
<organism evidence="9 10">
    <name type="scientific">Mollisia scopiformis</name>
    <name type="common">Conifer needle endophyte fungus</name>
    <name type="synonym">Phialocephala scopiformis</name>
    <dbReference type="NCBI Taxonomy" id="149040"/>
    <lineage>
        <taxon>Eukaryota</taxon>
        <taxon>Fungi</taxon>
        <taxon>Dikarya</taxon>
        <taxon>Ascomycota</taxon>
        <taxon>Pezizomycotina</taxon>
        <taxon>Leotiomycetes</taxon>
        <taxon>Helotiales</taxon>
        <taxon>Mollisiaceae</taxon>
        <taxon>Mollisia</taxon>
    </lineage>
</organism>
<dbReference type="InterPro" id="IPR041233">
    <property type="entry name" value="Melibiase_C"/>
</dbReference>
<evidence type="ECO:0000313" key="9">
    <source>
        <dbReference type="EMBL" id="KUJ13925.1"/>
    </source>
</evidence>
<name>A0A194X156_MOLSC</name>
<dbReference type="AlphaFoldDB" id="A0A194X156"/>
<dbReference type="STRING" id="149040.A0A194X156"/>
<dbReference type="EC" id="3.2.1.22" evidence="3 7"/>
<proteinExistence type="inferred from homology"/>
<dbReference type="InterPro" id="IPR002241">
    <property type="entry name" value="Glyco_hydro_27"/>
</dbReference>
<evidence type="ECO:0000259" key="8">
    <source>
        <dbReference type="Pfam" id="PF17801"/>
    </source>
</evidence>
<dbReference type="InterPro" id="IPR017853">
    <property type="entry name" value="GH"/>
</dbReference>
<dbReference type="RefSeq" id="XP_018068280.1">
    <property type="nucleotide sequence ID" value="XM_018221270.1"/>
</dbReference>
<dbReference type="PRINTS" id="PR00740">
    <property type="entry name" value="GLHYDRLASE27"/>
</dbReference>
<dbReference type="InParanoid" id="A0A194X156"/>
<dbReference type="Gene3D" id="2.60.40.1180">
    <property type="entry name" value="Golgi alpha-mannosidase II"/>
    <property type="match status" value="1"/>
</dbReference>
<evidence type="ECO:0000256" key="2">
    <source>
        <dbReference type="ARBA" id="ARBA00009743"/>
    </source>
</evidence>
<evidence type="ECO:0000256" key="7">
    <source>
        <dbReference type="RuleBase" id="RU361168"/>
    </source>
</evidence>
<dbReference type="Gene3D" id="3.20.20.70">
    <property type="entry name" value="Aldolase class I"/>
    <property type="match status" value="1"/>
</dbReference>
<gene>
    <name evidence="9" type="ORF">LY89DRAFT_753293</name>
</gene>
<keyword evidence="6 7" id="KW-0326">Glycosidase</keyword>
<keyword evidence="5 7" id="KW-0378">Hydrolase</keyword>
<dbReference type="Pfam" id="PF17801">
    <property type="entry name" value="Melibiase_C"/>
    <property type="match status" value="1"/>
</dbReference>
<dbReference type="PANTHER" id="PTHR11452:SF75">
    <property type="entry name" value="ALPHA-GALACTOSIDASE MEL1"/>
    <property type="match status" value="1"/>
</dbReference>
<keyword evidence="10" id="KW-1185">Reference proteome</keyword>
<keyword evidence="7" id="KW-1015">Disulfide bond</keyword>
<dbReference type="CDD" id="cd14792">
    <property type="entry name" value="GH27"/>
    <property type="match status" value="1"/>
</dbReference>
<reference evidence="9 10" key="1">
    <citation type="submission" date="2015-10" db="EMBL/GenBank/DDBJ databases">
        <title>Full genome of DAOMC 229536 Phialocephala scopiformis, a fungal endophyte of spruce producing the potent anti-insectan compound rugulosin.</title>
        <authorList>
            <consortium name="DOE Joint Genome Institute"/>
            <person name="Walker A.K."/>
            <person name="Frasz S.L."/>
            <person name="Seifert K.A."/>
            <person name="Miller J.D."/>
            <person name="Mondo S.J."/>
            <person name="Labutti K."/>
            <person name="Lipzen A."/>
            <person name="Dockter R."/>
            <person name="Kennedy M."/>
            <person name="Grigoriev I.V."/>
            <person name="Spatafora J.W."/>
        </authorList>
    </citation>
    <scope>NUCLEOTIDE SEQUENCE [LARGE SCALE GENOMIC DNA]</scope>
    <source>
        <strain evidence="9 10">CBS 120377</strain>
    </source>
</reference>
<dbReference type="InterPro" id="IPR013780">
    <property type="entry name" value="Glyco_hydro_b"/>
</dbReference>
<dbReference type="Pfam" id="PF16499">
    <property type="entry name" value="Melibiase_2"/>
    <property type="match status" value="1"/>
</dbReference>
<evidence type="ECO:0000256" key="5">
    <source>
        <dbReference type="ARBA" id="ARBA00022801"/>
    </source>
</evidence>
<accession>A0A194X156</accession>
<dbReference type="GO" id="GO:0005975">
    <property type="term" value="P:carbohydrate metabolic process"/>
    <property type="evidence" value="ECO:0007669"/>
    <property type="project" value="InterPro"/>
</dbReference>
<evidence type="ECO:0000256" key="4">
    <source>
        <dbReference type="ARBA" id="ARBA00022729"/>
    </source>
</evidence>